<dbReference type="NCBIfam" id="TIGR02414">
    <property type="entry name" value="pepN_proteo"/>
    <property type="match status" value="1"/>
</dbReference>
<evidence type="ECO:0000313" key="19">
    <source>
        <dbReference type="Proteomes" id="UP000006250"/>
    </source>
</evidence>
<evidence type="ECO:0000259" key="16">
    <source>
        <dbReference type="Pfam" id="PF17432"/>
    </source>
</evidence>
<evidence type="ECO:0000256" key="2">
    <source>
        <dbReference type="ARBA" id="ARBA00001947"/>
    </source>
</evidence>
<dbReference type="InterPro" id="IPR038438">
    <property type="entry name" value="PepN_Ig-like_sf"/>
</dbReference>
<evidence type="ECO:0000256" key="8">
    <source>
        <dbReference type="ARBA" id="ARBA00022723"/>
    </source>
</evidence>
<dbReference type="FunFam" id="3.30.2010.30:FF:000002">
    <property type="entry name" value="Putative aminopeptidase N"/>
    <property type="match status" value="1"/>
</dbReference>
<evidence type="ECO:0000256" key="9">
    <source>
        <dbReference type="ARBA" id="ARBA00022801"/>
    </source>
</evidence>
<dbReference type="SUPFAM" id="SSF63737">
    <property type="entry name" value="Leukotriene A4 hydrolase N-terminal domain"/>
    <property type="match status" value="1"/>
</dbReference>
<comment type="similarity">
    <text evidence="3">Belongs to the peptidase M1 family.</text>
</comment>
<comment type="caution">
    <text evidence="18">The sequence shown here is derived from an EMBL/GenBank/DDBJ whole genome shotgun (WGS) entry which is preliminary data.</text>
</comment>
<dbReference type="FunFam" id="2.60.40.1730:FF:000005">
    <property type="entry name" value="Aminopeptidase N"/>
    <property type="match status" value="1"/>
</dbReference>
<dbReference type="Gene3D" id="1.10.390.10">
    <property type="entry name" value="Neutral Protease Domain 2"/>
    <property type="match status" value="1"/>
</dbReference>
<comment type="function">
    <text evidence="13">Aminopeptidase N is involved in the degradation of intracellular peptides generated by protein breakdown during normal growth as well as in response to nutrient starvation.</text>
</comment>
<dbReference type="Pfam" id="PF01433">
    <property type="entry name" value="Peptidase_M1"/>
    <property type="match status" value="1"/>
</dbReference>
<dbReference type="RefSeq" id="WP_005993969.1">
    <property type="nucleotide sequence ID" value="NZ_AECZ01000014.1"/>
</dbReference>
<dbReference type="PRINTS" id="PR00756">
    <property type="entry name" value="ALADIPTASE"/>
</dbReference>
<protein>
    <recommendedName>
        <fullName evidence="5">Aminopeptidase N</fullName>
        <ecNumber evidence="4">3.4.11.2</ecNumber>
    </recommendedName>
    <alternativeName>
        <fullName evidence="12">Alpha-aminoacylpeptide hydrolase</fullName>
    </alternativeName>
</protein>
<keyword evidence="11" id="KW-0482">Metalloprotease</keyword>
<dbReference type="SUPFAM" id="SSF55486">
    <property type="entry name" value="Metalloproteases ('zincins'), catalytic domain"/>
    <property type="match status" value="1"/>
</dbReference>
<keyword evidence="8" id="KW-0479">Metal-binding</keyword>
<dbReference type="STRING" id="596151.DesfrDRAFT_2281"/>
<dbReference type="FunFam" id="2.60.40.1840:FF:000001">
    <property type="entry name" value="Aminopeptidase N"/>
    <property type="match status" value="1"/>
</dbReference>
<keyword evidence="10" id="KW-0862">Zinc</keyword>
<comment type="cofactor">
    <cofactor evidence="2">
        <name>Zn(2+)</name>
        <dbReference type="ChEBI" id="CHEBI:29105"/>
    </cofactor>
</comment>
<dbReference type="MEROPS" id="M01.005"/>
<dbReference type="PANTHER" id="PTHR46322">
    <property type="entry name" value="PUROMYCIN-SENSITIVE AMINOPEPTIDASE"/>
    <property type="match status" value="1"/>
</dbReference>
<evidence type="ECO:0000256" key="1">
    <source>
        <dbReference type="ARBA" id="ARBA00000098"/>
    </source>
</evidence>
<dbReference type="InterPro" id="IPR027268">
    <property type="entry name" value="Peptidase_M4/M1_CTD_sf"/>
</dbReference>
<evidence type="ECO:0000256" key="11">
    <source>
        <dbReference type="ARBA" id="ARBA00023049"/>
    </source>
</evidence>
<reference evidence="18 19" key="1">
    <citation type="submission" date="2010-08" db="EMBL/GenBank/DDBJ databases">
        <title>The draft genome of Desulfovibrio fructosovorans JJ.</title>
        <authorList>
            <consortium name="US DOE Joint Genome Institute (JGI-PGF)"/>
            <person name="Lucas S."/>
            <person name="Copeland A."/>
            <person name="Lapidus A."/>
            <person name="Cheng J.-F."/>
            <person name="Bruce D."/>
            <person name="Goodwin L."/>
            <person name="Pitluck S."/>
            <person name="Land M.L."/>
            <person name="Hauser L."/>
            <person name="Chang Y.-J."/>
            <person name="Jeffries C."/>
            <person name="Wall J.D."/>
            <person name="Stahl D.A."/>
            <person name="Arkin A.P."/>
            <person name="Dehal P."/>
            <person name="Stolyar S.M."/>
            <person name="Hazen T.C."/>
            <person name="Woyke T.J."/>
        </authorList>
    </citation>
    <scope>NUCLEOTIDE SEQUENCE [LARGE SCALE GENOMIC DNA]</scope>
    <source>
        <strain evidence="18 19">JJ</strain>
    </source>
</reference>
<dbReference type="Gene3D" id="1.25.50.10">
    <property type="entry name" value="Peptidase M1, alanyl aminopeptidase, C-terminal domain"/>
    <property type="match status" value="1"/>
</dbReference>
<dbReference type="OrthoDB" id="9816201at2"/>
<name>E1JXD2_SOLFR</name>
<evidence type="ECO:0000256" key="3">
    <source>
        <dbReference type="ARBA" id="ARBA00010136"/>
    </source>
</evidence>
<dbReference type="InterPro" id="IPR012779">
    <property type="entry name" value="Peptidase_M1_pepN"/>
</dbReference>
<dbReference type="GO" id="GO:0016285">
    <property type="term" value="F:alanyl aminopeptidase activity"/>
    <property type="evidence" value="ECO:0007669"/>
    <property type="project" value="UniProtKB-EC"/>
</dbReference>
<dbReference type="Pfam" id="PF11940">
    <property type="entry name" value="DUF3458"/>
    <property type="match status" value="1"/>
</dbReference>
<keyword evidence="19" id="KW-1185">Reference proteome</keyword>
<feature type="domain" description="Peptidase M1 alanyl aminopeptidase C-terminal" evidence="16">
    <location>
        <begin position="551"/>
        <end position="868"/>
    </location>
</feature>
<dbReference type="InterPro" id="IPR014782">
    <property type="entry name" value="Peptidase_M1_dom"/>
</dbReference>
<keyword evidence="6 18" id="KW-0031">Aminopeptidase</keyword>
<evidence type="ECO:0000259" key="17">
    <source>
        <dbReference type="Pfam" id="PF17900"/>
    </source>
</evidence>
<organism evidence="18 19">
    <name type="scientific">Solidesulfovibrio fructosivorans JJ]</name>
    <dbReference type="NCBI Taxonomy" id="596151"/>
    <lineage>
        <taxon>Bacteria</taxon>
        <taxon>Pseudomonadati</taxon>
        <taxon>Thermodesulfobacteriota</taxon>
        <taxon>Desulfovibrionia</taxon>
        <taxon>Desulfovibrionales</taxon>
        <taxon>Desulfovibrionaceae</taxon>
        <taxon>Solidesulfovibrio</taxon>
    </lineage>
</organism>
<dbReference type="GO" id="GO:0008237">
    <property type="term" value="F:metallopeptidase activity"/>
    <property type="evidence" value="ECO:0007669"/>
    <property type="project" value="UniProtKB-KW"/>
</dbReference>
<dbReference type="InterPro" id="IPR001930">
    <property type="entry name" value="Peptidase_M1"/>
</dbReference>
<dbReference type="InterPro" id="IPR037144">
    <property type="entry name" value="Peptidase_M1_pepN_C_sf"/>
</dbReference>
<dbReference type="Gene3D" id="2.60.40.1840">
    <property type="match status" value="1"/>
</dbReference>
<dbReference type="EMBL" id="AECZ01000014">
    <property type="protein sequence ID" value="EFL50909.1"/>
    <property type="molecule type" value="Genomic_DNA"/>
</dbReference>
<dbReference type="Gene3D" id="3.30.2010.30">
    <property type="match status" value="1"/>
</dbReference>
<dbReference type="EC" id="3.4.11.2" evidence="4"/>
<feature type="domain" description="Peptidase M1 membrane alanine aminopeptidase" evidence="14">
    <location>
        <begin position="235"/>
        <end position="449"/>
    </location>
</feature>
<dbReference type="PANTHER" id="PTHR46322:SF1">
    <property type="entry name" value="PUROMYCIN-SENSITIVE AMINOPEPTIDASE"/>
    <property type="match status" value="1"/>
</dbReference>
<evidence type="ECO:0000256" key="10">
    <source>
        <dbReference type="ARBA" id="ARBA00022833"/>
    </source>
</evidence>
<evidence type="ECO:0000256" key="5">
    <source>
        <dbReference type="ARBA" id="ARBA00015611"/>
    </source>
</evidence>
<evidence type="ECO:0000256" key="4">
    <source>
        <dbReference type="ARBA" id="ARBA00012564"/>
    </source>
</evidence>
<feature type="domain" description="Aminopeptidase N-like N-terminal" evidence="17">
    <location>
        <begin position="113"/>
        <end position="196"/>
    </location>
</feature>
<dbReference type="InterPro" id="IPR045357">
    <property type="entry name" value="Aminopeptidase_N-like_N"/>
</dbReference>
<evidence type="ECO:0000256" key="7">
    <source>
        <dbReference type="ARBA" id="ARBA00022670"/>
    </source>
</evidence>
<gene>
    <name evidence="18" type="ORF">DesfrDRAFT_2281</name>
</gene>
<evidence type="ECO:0000259" key="14">
    <source>
        <dbReference type="Pfam" id="PF01433"/>
    </source>
</evidence>
<accession>E1JXD2</accession>
<dbReference type="eggNOG" id="COG0308">
    <property type="taxonomic scope" value="Bacteria"/>
</dbReference>
<evidence type="ECO:0000313" key="18">
    <source>
        <dbReference type="EMBL" id="EFL50909.1"/>
    </source>
</evidence>
<keyword evidence="9" id="KW-0378">Hydrolase</keyword>
<keyword evidence="7" id="KW-0645">Protease</keyword>
<sequence>MDNTTTRPEQAEIRLAEYKPPVFLVDTVELDFDIRDDRTRVSSRLAIRRNPESAERNAPLVLNGQGQKLVAVRVDGRELAAGDYVLTDKTLTIRAVPDEGVVAIESDNDPAANTALMGLYAAGPMLCTQCEAEGFRRITYFPDRPDVQSRYRVAIHADEDRYPVLLANGNLVENGKEAGGRHYAVWEDPFRKPCYLFALVAGRLDKVADRFLTRSGREVLLEIYTEPGRSSETGFAMAALKKAMRWDEERFGREYDLDRFMIVAVSFFNFGAMENKGLNIFNDARVLGRADTATDADIAFFERVVGHEYFHNWSGDRVTCRDWFQITLKEGLTVFREQEFVGDMNSPAQERLRTVSVLRRVQFPEDAGAMAHPIRPASYQAVENFYTATVYSKGAEVIRMIQTLVGREGFRKGLDLYFERHDGHSATCEDFVRAMADANAIDLGQFMRWYAQAGTPVLDVTSRYDADSRAYTLEVEQRCPATPGQDTKEPFHMPLRLGLLDARGGDMKGDMVLKLRRPRETFVIEDVPEKPIPSLLRDFSAPVRLNYDYTDAELLVILAHDSDGFNRWDAGQKLFAKYALSGEALPDAFVTALRTVLMDKDLEAGTKAMTLTLPGEEELGLALIARGERIDPVAVCEKRRRVIKALAGALSGELWATYREIAAGLDEEASDGVARGQRSLKNLCLAYLHRAEPGKVAPVAARVVSGARNMTDKIACLDILVDGDAALAARALAEFAETFAGQPSIMDKWLGVQAAERHAGVLEKVRRLMAHKAFSLNNPNRVAALVGVFAGNPFGFHAEDGSGYRFVADVVERLDRLNPQAAARYAKPFLRWRDFDAGRQALMQEALRKLAALESLSINVREVVTKALGADA</sequence>
<evidence type="ECO:0000256" key="13">
    <source>
        <dbReference type="ARBA" id="ARBA00059739"/>
    </source>
</evidence>
<dbReference type="CDD" id="cd09600">
    <property type="entry name" value="M1_APN"/>
    <property type="match status" value="1"/>
</dbReference>
<dbReference type="InterPro" id="IPR035414">
    <property type="entry name" value="Peptidase_M1_pepN_Ig-like"/>
</dbReference>
<dbReference type="InterPro" id="IPR042097">
    <property type="entry name" value="Aminopeptidase_N-like_N_sf"/>
</dbReference>
<dbReference type="Gene3D" id="2.60.40.1730">
    <property type="entry name" value="tricorn interacting facor f3 domain"/>
    <property type="match status" value="1"/>
</dbReference>
<feature type="domain" description="Peptidase M1 alanyl aminopeptidase Ig-like fold" evidence="15">
    <location>
        <begin position="454"/>
        <end position="548"/>
    </location>
</feature>
<dbReference type="Proteomes" id="UP000006250">
    <property type="component" value="Unassembled WGS sequence"/>
</dbReference>
<proteinExistence type="inferred from homology"/>
<dbReference type="GO" id="GO:0006508">
    <property type="term" value="P:proteolysis"/>
    <property type="evidence" value="ECO:0007669"/>
    <property type="project" value="UniProtKB-KW"/>
</dbReference>
<dbReference type="Pfam" id="PF17900">
    <property type="entry name" value="Peptidase_M1_N"/>
    <property type="match status" value="1"/>
</dbReference>
<dbReference type="InterPro" id="IPR024601">
    <property type="entry name" value="Peptidase_M1_pepN_C"/>
</dbReference>
<dbReference type="AlphaFoldDB" id="E1JXD2"/>
<evidence type="ECO:0000259" key="15">
    <source>
        <dbReference type="Pfam" id="PF11940"/>
    </source>
</evidence>
<dbReference type="Pfam" id="PF17432">
    <property type="entry name" value="DUF3458_C"/>
    <property type="match status" value="1"/>
</dbReference>
<evidence type="ECO:0000256" key="6">
    <source>
        <dbReference type="ARBA" id="ARBA00022438"/>
    </source>
</evidence>
<comment type="catalytic activity">
    <reaction evidence="1">
        <text>Release of an N-terminal amino acid, Xaa-|-Yaa- from a peptide, amide or arylamide. Xaa is preferably Ala, but may be most amino acids including Pro (slow action). When a terminal hydrophobic residue is followed by a prolyl residue, the two may be released as an intact Xaa-Pro dipeptide.</text>
        <dbReference type="EC" id="3.4.11.2"/>
    </reaction>
</comment>
<dbReference type="GO" id="GO:0008270">
    <property type="term" value="F:zinc ion binding"/>
    <property type="evidence" value="ECO:0007669"/>
    <property type="project" value="InterPro"/>
</dbReference>
<evidence type="ECO:0000256" key="12">
    <source>
        <dbReference type="ARBA" id="ARBA00029840"/>
    </source>
</evidence>